<dbReference type="PATRIC" id="fig|1703775.3.peg.2421"/>
<dbReference type="GO" id="GO:0000049">
    <property type="term" value="F:tRNA binding"/>
    <property type="evidence" value="ECO:0007669"/>
    <property type="project" value="UniProtKB-KW"/>
</dbReference>
<dbReference type="Gene3D" id="3.40.50.790">
    <property type="match status" value="1"/>
</dbReference>
<evidence type="ECO:0000256" key="1">
    <source>
        <dbReference type="ARBA" id="ARBA00010531"/>
    </source>
</evidence>
<keyword evidence="9" id="KW-0820">tRNA-binding</keyword>
<dbReference type="CDD" id="cd00403">
    <property type="entry name" value="Ribosomal_L1"/>
    <property type="match status" value="1"/>
</dbReference>
<evidence type="ECO:0000256" key="4">
    <source>
        <dbReference type="ARBA" id="ARBA00022845"/>
    </source>
</evidence>
<accession>A0A0S7Y235</accession>
<dbReference type="PANTHER" id="PTHR36427">
    <property type="entry name" value="54S RIBOSOMAL PROTEIN L1, MITOCHONDRIAL"/>
    <property type="match status" value="1"/>
</dbReference>
<comment type="caution">
    <text evidence="11">The sequence shown here is derived from an EMBL/GenBank/DDBJ whole genome shotgun (WGS) entry which is preliminary data.</text>
</comment>
<dbReference type="Pfam" id="PF00687">
    <property type="entry name" value="Ribosomal_L1"/>
    <property type="match status" value="1"/>
</dbReference>
<keyword evidence="6 9" id="KW-0689">Ribosomal protein</keyword>
<dbReference type="InterPro" id="IPR028364">
    <property type="entry name" value="Ribosomal_uL1/biogenesis"/>
</dbReference>
<proteinExistence type="inferred from homology"/>
<dbReference type="EMBL" id="LIZX01000051">
    <property type="protein sequence ID" value="KPJ68495.1"/>
    <property type="molecule type" value="Genomic_DNA"/>
</dbReference>
<dbReference type="InterPro" id="IPR005878">
    <property type="entry name" value="Ribosom_uL1_bac-type"/>
</dbReference>
<dbReference type="InterPro" id="IPR002143">
    <property type="entry name" value="Ribosomal_uL1"/>
</dbReference>
<dbReference type="GO" id="GO:0015934">
    <property type="term" value="C:large ribosomal subunit"/>
    <property type="evidence" value="ECO:0007669"/>
    <property type="project" value="InterPro"/>
</dbReference>
<comment type="function">
    <text evidence="9">Binds directly to 23S rRNA. The L1 stalk is quite mobile in the ribosome, and is involved in E site tRNA release.</text>
</comment>
<dbReference type="Proteomes" id="UP000051861">
    <property type="component" value="Unassembled WGS sequence"/>
</dbReference>
<evidence type="ECO:0000256" key="5">
    <source>
        <dbReference type="ARBA" id="ARBA00022884"/>
    </source>
</evidence>
<gene>
    <name evidence="9" type="primary">rplA</name>
    <name evidence="11" type="ORF">AMJ44_06410</name>
</gene>
<dbReference type="GO" id="GO:0006417">
    <property type="term" value="P:regulation of translation"/>
    <property type="evidence" value="ECO:0007669"/>
    <property type="project" value="UniProtKB-KW"/>
</dbReference>
<dbReference type="GO" id="GO:0006412">
    <property type="term" value="P:translation"/>
    <property type="evidence" value="ECO:0007669"/>
    <property type="project" value="UniProtKB-UniRule"/>
</dbReference>
<evidence type="ECO:0000313" key="12">
    <source>
        <dbReference type="Proteomes" id="UP000051861"/>
    </source>
</evidence>
<sequence length="235" mass="25607">MMRRGKKYKEAKEKVGRGRLYKLEEAVQKLKESAYVKFDETVELSVRLGVDPKHADQVVRGTVLLPNGTGRKVKVLVLTKGEREKEAQEAGADFVGSDEFIKKITEGWSDIDAIIATPDVMGQVGRLGKILGPKGLMPNPKSGTVTFDVAKAVKEIKAGRVEFRVDKAGNIGVPIGKLSFPEDKIVENARVFLDTVMRARPAAAKGTYLKNVSISSTMGPGIRLDAPSVLSMLKQ</sequence>
<dbReference type="PROSITE" id="PS01199">
    <property type="entry name" value="RIBOSOMAL_L1"/>
    <property type="match status" value="1"/>
</dbReference>
<name>A0A0S7Y235_UNCSA</name>
<dbReference type="NCBIfam" id="TIGR01169">
    <property type="entry name" value="rplA_bact"/>
    <property type="match status" value="1"/>
</dbReference>
<evidence type="ECO:0000256" key="2">
    <source>
        <dbReference type="ARBA" id="ARBA00022491"/>
    </source>
</evidence>
<evidence type="ECO:0000256" key="8">
    <source>
        <dbReference type="ARBA" id="ARBA00035241"/>
    </source>
</evidence>
<evidence type="ECO:0000256" key="9">
    <source>
        <dbReference type="HAMAP-Rule" id="MF_01318"/>
    </source>
</evidence>
<dbReference type="PANTHER" id="PTHR36427:SF3">
    <property type="entry name" value="LARGE RIBOSOMAL SUBUNIT PROTEIN UL1M"/>
    <property type="match status" value="1"/>
</dbReference>
<comment type="function">
    <text evidence="9">Protein L1 is also a translational repressor protein, it controls the translation of the L11 operon by binding to its mRNA.</text>
</comment>
<dbReference type="InterPro" id="IPR023673">
    <property type="entry name" value="Ribosomal_uL1_CS"/>
</dbReference>
<protein>
    <recommendedName>
        <fullName evidence="8 9">Large ribosomal subunit protein uL1</fullName>
    </recommendedName>
</protein>
<comment type="subunit">
    <text evidence="9">Part of the 50S ribosomal subunit.</text>
</comment>
<dbReference type="InterPro" id="IPR023674">
    <property type="entry name" value="Ribosomal_uL1-like"/>
</dbReference>
<keyword evidence="7 9" id="KW-0687">Ribonucleoprotein</keyword>
<keyword evidence="2 9" id="KW-0678">Repressor</keyword>
<keyword evidence="4 9" id="KW-0810">Translation regulation</keyword>
<organism evidence="11 12">
    <name type="scientific">candidate division WOR-1 bacterium DG_54_3</name>
    <dbReference type="NCBI Taxonomy" id="1703775"/>
    <lineage>
        <taxon>Bacteria</taxon>
        <taxon>Bacillati</taxon>
        <taxon>Saganbacteria</taxon>
    </lineage>
</organism>
<dbReference type="Gene3D" id="3.30.190.20">
    <property type="match status" value="1"/>
</dbReference>
<dbReference type="GO" id="GO:0019843">
    <property type="term" value="F:rRNA binding"/>
    <property type="evidence" value="ECO:0007669"/>
    <property type="project" value="UniProtKB-UniRule"/>
</dbReference>
<reference evidence="11 12" key="1">
    <citation type="journal article" date="2015" name="Microbiome">
        <title>Genomic resolution of linkages in carbon, nitrogen, and sulfur cycling among widespread estuary sediment bacteria.</title>
        <authorList>
            <person name="Baker B.J."/>
            <person name="Lazar C.S."/>
            <person name="Teske A.P."/>
            <person name="Dick G.J."/>
        </authorList>
    </citation>
    <scope>NUCLEOTIDE SEQUENCE [LARGE SCALE GENOMIC DNA]</scope>
    <source>
        <strain evidence="11">DG_54_3</strain>
    </source>
</reference>
<evidence type="ECO:0000256" key="7">
    <source>
        <dbReference type="ARBA" id="ARBA00023274"/>
    </source>
</evidence>
<dbReference type="HAMAP" id="MF_01318_B">
    <property type="entry name" value="Ribosomal_uL1_B"/>
    <property type="match status" value="1"/>
</dbReference>
<dbReference type="GO" id="GO:0003735">
    <property type="term" value="F:structural constituent of ribosome"/>
    <property type="evidence" value="ECO:0007669"/>
    <property type="project" value="InterPro"/>
</dbReference>
<evidence type="ECO:0000256" key="6">
    <source>
        <dbReference type="ARBA" id="ARBA00022980"/>
    </source>
</evidence>
<dbReference type="AlphaFoldDB" id="A0A0S7Y235"/>
<evidence type="ECO:0000256" key="10">
    <source>
        <dbReference type="RuleBase" id="RU000659"/>
    </source>
</evidence>
<dbReference type="InterPro" id="IPR016095">
    <property type="entry name" value="Ribosomal_uL1_3-a/b-sand"/>
</dbReference>
<evidence type="ECO:0000313" key="11">
    <source>
        <dbReference type="EMBL" id="KPJ68495.1"/>
    </source>
</evidence>
<dbReference type="PIRSF" id="PIRSF002155">
    <property type="entry name" value="Ribosomal_L1"/>
    <property type="match status" value="1"/>
</dbReference>
<dbReference type="FunFam" id="3.40.50.790:FF:000001">
    <property type="entry name" value="50S ribosomal protein L1"/>
    <property type="match status" value="1"/>
</dbReference>
<dbReference type="SUPFAM" id="SSF56808">
    <property type="entry name" value="Ribosomal protein L1"/>
    <property type="match status" value="1"/>
</dbReference>
<keyword evidence="3 9" id="KW-0699">rRNA-binding</keyword>
<evidence type="ECO:0000256" key="3">
    <source>
        <dbReference type="ARBA" id="ARBA00022730"/>
    </source>
</evidence>
<comment type="similarity">
    <text evidence="1 9 10">Belongs to the universal ribosomal protein uL1 family.</text>
</comment>
<keyword evidence="5 9" id="KW-0694">RNA-binding</keyword>